<dbReference type="eggNOG" id="ENOG502QS8J">
    <property type="taxonomic scope" value="Eukaryota"/>
</dbReference>
<keyword evidence="4" id="KW-1185">Reference proteome</keyword>
<reference evidence="3 4" key="1">
    <citation type="journal article" date="2012" name="PLoS Pathog.">
        <title>Diverse lifestyles and strategies of plant pathogenesis encoded in the genomes of eighteen Dothideomycetes fungi.</title>
        <authorList>
            <person name="Ohm R.A."/>
            <person name="Feau N."/>
            <person name="Henrissat B."/>
            <person name="Schoch C.L."/>
            <person name="Horwitz B.A."/>
            <person name="Barry K.W."/>
            <person name="Condon B.J."/>
            <person name="Copeland A.C."/>
            <person name="Dhillon B."/>
            <person name="Glaser F."/>
            <person name="Hesse C.N."/>
            <person name="Kosti I."/>
            <person name="LaButti K."/>
            <person name="Lindquist E.A."/>
            <person name="Lucas S."/>
            <person name="Salamov A.A."/>
            <person name="Bradshaw R.E."/>
            <person name="Ciuffetti L."/>
            <person name="Hamelin R.C."/>
            <person name="Kema G.H.J."/>
            <person name="Lawrence C."/>
            <person name="Scott J.A."/>
            <person name="Spatafora J.W."/>
            <person name="Turgeon B.G."/>
            <person name="de Wit P.J.G.M."/>
            <person name="Zhong S."/>
            <person name="Goodwin S.B."/>
            <person name="Grigoriev I.V."/>
        </authorList>
    </citation>
    <scope>NUCLEOTIDE SEQUENCE [LARGE SCALE GENOMIC DNA]</scope>
    <source>
        <strain evidence="3 4">UAMH 10762</strain>
    </source>
</reference>
<dbReference type="Gene3D" id="3.40.50.1820">
    <property type="entry name" value="alpha/beta hydrolase"/>
    <property type="match status" value="1"/>
</dbReference>
<dbReference type="InterPro" id="IPR029058">
    <property type="entry name" value="AB_hydrolase_fold"/>
</dbReference>
<feature type="domain" description="Peptidase S9 prolyl oligopeptidase catalytic" evidence="2">
    <location>
        <begin position="436"/>
        <end position="584"/>
    </location>
</feature>
<evidence type="ECO:0000313" key="3">
    <source>
        <dbReference type="EMBL" id="EMC96159.1"/>
    </source>
</evidence>
<proteinExistence type="predicted"/>
<dbReference type="PANTHER" id="PTHR43037">
    <property type="entry name" value="UNNAMED PRODUCT-RELATED"/>
    <property type="match status" value="1"/>
</dbReference>
<dbReference type="RefSeq" id="XP_007676018.1">
    <property type="nucleotide sequence ID" value="XM_007677828.1"/>
</dbReference>
<dbReference type="Proteomes" id="UP000011761">
    <property type="component" value="Unassembled WGS sequence"/>
</dbReference>
<gene>
    <name evidence="3" type="ORF">BAUCODRAFT_33501</name>
</gene>
<dbReference type="KEGG" id="bcom:BAUCODRAFT_33501"/>
<dbReference type="OrthoDB" id="449091at2759"/>
<dbReference type="EMBL" id="KB445555">
    <property type="protein sequence ID" value="EMC96159.1"/>
    <property type="molecule type" value="Genomic_DNA"/>
</dbReference>
<evidence type="ECO:0000259" key="2">
    <source>
        <dbReference type="Pfam" id="PF00326"/>
    </source>
</evidence>
<dbReference type="HOGENOM" id="CLU_014627_1_0_1"/>
<name>M2NAJ7_BAUPA</name>
<keyword evidence="1" id="KW-0732">Signal</keyword>
<dbReference type="GeneID" id="19112141"/>
<organism evidence="3 4">
    <name type="scientific">Baudoinia panamericana (strain UAMH 10762)</name>
    <name type="common">Angels' share fungus</name>
    <name type="synonym">Baudoinia compniacensis (strain UAMH 10762)</name>
    <dbReference type="NCBI Taxonomy" id="717646"/>
    <lineage>
        <taxon>Eukaryota</taxon>
        <taxon>Fungi</taxon>
        <taxon>Dikarya</taxon>
        <taxon>Ascomycota</taxon>
        <taxon>Pezizomycotina</taxon>
        <taxon>Dothideomycetes</taxon>
        <taxon>Dothideomycetidae</taxon>
        <taxon>Mycosphaerellales</taxon>
        <taxon>Teratosphaeriaceae</taxon>
        <taxon>Baudoinia</taxon>
    </lineage>
</organism>
<dbReference type="AlphaFoldDB" id="M2NAJ7"/>
<dbReference type="InterPro" id="IPR050955">
    <property type="entry name" value="Plant_Biomass_Hydrol_Est"/>
</dbReference>
<dbReference type="Pfam" id="PF00326">
    <property type="entry name" value="Peptidase_S9"/>
    <property type="match status" value="1"/>
</dbReference>
<protein>
    <recommendedName>
        <fullName evidence="2">Peptidase S9 prolyl oligopeptidase catalytic domain-containing protein</fullName>
    </recommendedName>
</protein>
<dbReference type="InterPro" id="IPR001375">
    <property type="entry name" value="Peptidase_S9_cat"/>
</dbReference>
<evidence type="ECO:0000313" key="4">
    <source>
        <dbReference type="Proteomes" id="UP000011761"/>
    </source>
</evidence>
<dbReference type="GO" id="GO:0006508">
    <property type="term" value="P:proteolysis"/>
    <property type="evidence" value="ECO:0007669"/>
    <property type="project" value="InterPro"/>
</dbReference>
<accession>M2NAJ7</accession>
<dbReference type="SUPFAM" id="SSF53474">
    <property type="entry name" value="alpha/beta-Hydrolases"/>
    <property type="match status" value="1"/>
</dbReference>
<dbReference type="GO" id="GO:0008236">
    <property type="term" value="F:serine-type peptidase activity"/>
    <property type="evidence" value="ECO:0007669"/>
    <property type="project" value="InterPro"/>
</dbReference>
<sequence>MLLSQIWHCVTGYVATLGLRQEPLNLTDYSRRLNITFSADWQLLGPFQIGTREAVWGADPLEYYGGFRSLEYSDHDIFKSSLAFNGTVPWSTLRARLDNPPVNPALDTRWWTTSSAELNVGFPNIDWHALQAVYGWAALQWQGWARGELLVGDNVGSVTVVLSVEHVLELWLDGVHYFGGDFFSYGKAAVTLHLKPGTHRIDVRVLREVRADGGGHPPRATTKLGIQTQAGVVKAVTHGDLLHSAVISDISYDNSGFFASDYASISLRNDAPHTAYIHKLYGRTTQCVTEPLSTLPLKLLPGQTRPVAFRMGCVPDRPMVPLEINYEYTIEGSTRIEKGFVRTRPPLKDIHAPHKITYMHPAGMVSYAILRPPSPNAKCPHGTNGTAPVLLALHGAGLEADSELVRHALDEVSDLCAWLLFPTGVTPWSGDDWHIWGWADVEAAIAAIPAWIERHEWTGPGVNVNHWLVMGHSNGGQGTWYALTHRPDNVIAAAPLSGYSNIQNYVPYTMWRVSDPAKSALVHASLNSYRHELMLENAKGIPIFQQHGSEDDNVPPYHSRLLSQLIEQAEAESTYFEMSGRPHWWDGVMTTDPLKHFFHRHLDGNTSATAGAPPSASSFSIVSAGYGDMGPKLGFEPPQPRVPGRLAKVDVAIDPLRQECRIYTFNVRSLRLPPWLDFCRCISVDDFWMTVDAPSNGAGWTLEAQGHRWQLMDPSSAVIPKRRGSQLGAMDAILRTNGAFQIVYTSQNALHIALQVSRNLYQYYGADTIITDSYTEACEQASGNVITVAIGGGLPQELGCFDSIVIENDRIRVADHTIGGVYRFRNALGAIFLRPLPDERLELVVWGMDEEGLDIAARLVPLWTGSGQPDFVVGDRSMLWKGIDGALAMGFFDHDWKVSTNSFVS</sequence>
<evidence type="ECO:0000256" key="1">
    <source>
        <dbReference type="ARBA" id="ARBA00022729"/>
    </source>
</evidence>
<dbReference type="PANTHER" id="PTHR43037:SF4">
    <property type="entry name" value="PEPTIDASE S9 PROLYL OLIGOPEPTIDASE CATALYTIC DOMAIN-CONTAINING PROTEIN"/>
    <property type="match status" value="1"/>
</dbReference>
<dbReference type="OMA" id="HAREQHF"/>